<protein>
    <recommendedName>
        <fullName evidence="5">Type II toxin-antitoxin system YafQ family toxin</fullName>
    </recommendedName>
</protein>
<dbReference type="Gene3D" id="3.30.2310.20">
    <property type="entry name" value="RelE-like"/>
    <property type="match status" value="1"/>
</dbReference>
<evidence type="ECO:0000256" key="2">
    <source>
        <dbReference type="PIRSR" id="PIRSR006156-1"/>
    </source>
</evidence>
<dbReference type="PANTHER" id="PTHR40588:SF1">
    <property type="entry name" value="MRNA INTERFERASE TOXIN YAFQ"/>
    <property type="match status" value="1"/>
</dbReference>
<dbReference type="InterPro" id="IPR007712">
    <property type="entry name" value="RelE/ParE_toxin"/>
</dbReference>
<evidence type="ECO:0008006" key="5">
    <source>
        <dbReference type="Google" id="ProtNLM"/>
    </source>
</evidence>
<dbReference type="RefSeq" id="WP_081560863.1">
    <property type="nucleotide sequence ID" value="NZ_JAMXDI010000003.1"/>
</dbReference>
<dbReference type="Proteomes" id="UP000192599">
    <property type="component" value="Unassembled WGS sequence"/>
</dbReference>
<dbReference type="PIRSF" id="PIRSF006156">
    <property type="entry name" value="YafQ"/>
    <property type="match status" value="1"/>
</dbReference>
<keyword evidence="1" id="KW-1277">Toxin-antitoxin system</keyword>
<sequence>MLELEVHKIFTKDLIKAKLNPTNSAKLFLYISKLLNNEELPKEAKNHFLSGEWSDTQEFHISGDLLVIYMINESSLQLLRIGTHSQLFKKF</sequence>
<evidence type="ECO:0000256" key="1">
    <source>
        <dbReference type="ARBA" id="ARBA00022649"/>
    </source>
</evidence>
<dbReference type="AlphaFoldDB" id="A0A1V9VAX6"/>
<dbReference type="PANTHER" id="PTHR40588">
    <property type="entry name" value="MRNA INTERFERASE TOXIN YAFQ"/>
    <property type="match status" value="1"/>
</dbReference>
<dbReference type="InterPro" id="IPR004386">
    <property type="entry name" value="Toxin_YafQ-like"/>
</dbReference>
<comment type="caution">
    <text evidence="3">The sequence shown here is derived from an EMBL/GenBank/DDBJ whole genome shotgun (WGS) entry which is preliminary data.</text>
</comment>
<evidence type="ECO:0000313" key="3">
    <source>
        <dbReference type="EMBL" id="OQR41053.1"/>
    </source>
</evidence>
<dbReference type="Pfam" id="PF15738">
    <property type="entry name" value="YafQ_toxin"/>
    <property type="match status" value="1"/>
</dbReference>
<dbReference type="SUPFAM" id="SSF143011">
    <property type="entry name" value="RelE-like"/>
    <property type="match status" value="1"/>
</dbReference>
<dbReference type="GO" id="GO:0006402">
    <property type="term" value="P:mRNA catabolic process"/>
    <property type="evidence" value="ECO:0007669"/>
    <property type="project" value="TreeGrafter"/>
</dbReference>
<dbReference type="EMBL" id="LNTC01000116">
    <property type="protein sequence ID" value="OQR41053.1"/>
    <property type="molecule type" value="Genomic_DNA"/>
</dbReference>
<name>A0A1V9VAX6_9BACT</name>
<dbReference type="NCBIfam" id="TIGR02385">
    <property type="entry name" value="RelE_StbE"/>
    <property type="match status" value="1"/>
</dbReference>
<evidence type="ECO:0000313" key="4">
    <source>
        <dbReference type="Proteomes" id="UP000192599"/>
    </source>
</evidence>
<proteinExistence type="predicted"/>
<dbReference type="GO" id="GO:0006415">
    <property type="term" value="P:translational termination"/>
    <property type="evidence" value="ECO:0007669"/>
    <property type="project" value="TreeGrafter"/>
</dbReference>
<organism evidence="3 4">
    <name type="scientific">Aliarcobacter cryaerophilus</name>
    <dbReference type="NCBI Taxonomy" id="28198"/>
    <lineage>
        <taxon>Bacteria</taxon>
        <taxon>Pseudomonadati</taxon>
        <taxon>Campylobacterota</taxon>
        <taxon>Epsilonproteobacteria</taxon>
        <taxon>Campylobacterales</taxon>
        <taxon>Arcobacteraceae</taxon>
        <taxon>Aliarcobacter</taxon>
    </lineage>
</organism>
<dbReference type="InterPro" id="IPR035093">
    <property type="entry name" value="RelE/ParE_toxin_dom_sf"/>
</dbReference>
<accession>A0A1V9VAX6</accession>
<dbReference type="GO" id="GO:0004521">
    <property type="term" value="F:RNA endonuclease activity"/>
    <property type="evidence" value="ECO:0007669"/>
    <property type="project" value="TreeGrafter"/>
</dbReference>
<gene>
    <name evidence="3" type="ORF">AS859_07940</name>
</gene>
<feature type="active site" description="Proton donor" evidence="2">
    <location>
        <position position="84"/>
    </location>
</feature>
<reference evidence="3 4" key="1">
    <citation type="submission" date="2017-04" db="EMBL/GenBank/DDBJ databases">
        <title>Accumulation and expression of multiple antibiotic resistance genes in Arcobacter cryaerophilus that thrives in sewage.</title>
        <authorList>
            <person name="Millar J.A."/>
            <person name="Raghavan R."/>
        </authorList>
    </citation>
    <scope>NUCLEOTIDE SEQUENCE [LARGE SCALE GENOMIC DNA]</scope>
    <source>
        <strain evidence="3 4">AZT-1</strain>
    </source>
</reference>